<dbReference type="KEGG" id="kphy:AOZ06_51240"/>
<dbReference type="InterPro" id="IPR009057">
    <property type="entry name" value="Homeodomain-like_sf"/>
</dbReference>
<keyword evidence="7" id="KW-1185">Reference proteome</keyword>
<dbReference type="InterPro" id="IPR001647">
    <property type="entry name" value="HTH_TetR"/>
</dbReference>
<evidence type="ECO:0000313" key="6">
    <source>
        <dbReference type="EMBL" id="ALG14140.1"/>
    </source>
</evidence>
<dbReference type="Pfam" id="PF00440">
    <property type="entry name" value="TetR_N"/>
    <property type="match status" value="1"/>
</dbReference>
<gene>
    <name evidence="6" type="ORF">AOZ06_51240</name>
</gene>
<evidence type="ECO:0000313" key="7">
    <source>
        <dbReference type="Proteomes" id="UP000063699"/>
    </source>
</evidence>
<dbReference type="Proteomes" id="UP000063699">
    <property type="component" value="Chromosome"/>
</dbReference>
<dbReference type="SUPFAM" id="SSF46689">
    <property type="entry name" value="Homeodomain-like"/>
    <property type="match status" value="1"/>
</dbReference>
<dbReference type="AlphaFoldDB" id="A0A0N9ICK4"/>
<sequence>MMATKQRLLTDAVAYMAEHGVTDRSLRQIAAGLGTSHRMLIYHFGSKEGLLVEIIKTVEAQQREVLAGLAHEPGESPGDMARRFWRRVSDPSLWPNARLFFEVYGQALQGRPGTADLLDDVVHAWLDPMIALGVSHGLSEEDAKVSARLGLAVARGLLLDLLATGEREPVDAAMELFIADYEARLPRHSRQSPAPDPG</sequence>
<evidence type="ECO:0000256" key="3">
    <source>
        <dbReference type="ARBA" id="ARBA00023163"/>
    </source>
</evidence>
<dbReference type="PANTHER" id="PTHR30055">
    <property type="entry name" value="HTH-TYPE TRANSCRIPTIONAL REGULATOR RUTR"/>
    <property type="match status" value="1"/>
</dbReference>
<dbReference type="PROSITE" id="PS50977">
    <property type="entry name" value="HTH_TETR_2"/>
    <property type="match status" value="1"/>
</dbReference>
<dbReference type="EMBL" id="CP012752">
    <property type="protein sequence ID" value="ALG14140.1"/>
    <property type="molecule type" value="Genomic_DNA"/>
</dbReference>
<keyword evidence="2 4" id="KW-0238">DNA-binding</keyword>
<keyword evidence="1" id="KW-0805">Transcription regulation</keyword>
<proteinExistence type="predicted"/>
<reference evidence="6 7" key="1">
    <citation type="submission" date="2015-07" db="EMBL/GenBank/DDBJ databases">
        <title>Genome sequencing of Kibdelosporangium phytohabitans.</title>
        <authorList>
            <person name="Qin S."/>
            <person name="Xing K."/>
        </authorList>
    </citation>
    <scope>NUCLEOTIDE SEQUENCE [LARGE SCALE GENOMIC DNA]</scope>
    <source>
        <strain evidence="6 7">KLBMP1111</strain>
    </source>
</reference>
<protein>
    <recommendedName>
        <fullName evidence="5">HTH tetR-type domain-containing protein</fullName>
    </recommendedName>
</protein>
<dbReference type="Gene3D" id="1.10.357.10">
    <property type="entry name" value="Tetracycline Repressor, domain 2"/>
    <property type="match status" value="1"/>
</dbReference>
<evidence type="ECO:0000256" key="4">
    <source>
        <dbReference type="PROSITE-ProRule" id="PRU00335"/>
    </source>
</evidence>
<dbReference type="PANTHER" id="PTHR30055:SF234">
    <property type="entry name" value="HTH-TYPE TRANSCRIPTIONAL REGULATOR BETI"/>
    <property type="match status" value="1"/>
</dbReference>
<dbReference type="GO" id="GO:0003700">
    <property type="term" value="F:DNA-binding transcription factor activity"/>
    <property type="evidence" value="ECO:0007669"/>
    <property type="project" value="TreeGrafter"/>
</dbReference>
<evidence type="ECO:0000259" key="5">
    <source>
        <dbReference type="PROSITE" id="PS50977"/>
    </source>
</evidence>
<accession>A0A0N9ICK4</accession>
<dbReference type="STRING" id="860235.AOZ06_51240"/>
<feature type="DNA-binding region" description="H-T-H motif" evidence="4">
    <location>
        <begin position="25"/>
        <end position="44"/>
    </location>
</feature>
<name>A0A0N9ICK4_9PSEU</name>
<evidence type="ECO:0000256" key="2">
    <source>
        <dbReference type="ARBA" id="ARBA00023125"/>
    </source>
</evidence>
<keyword evidence="3" id="KW-0804">Transcription</keyword>
<dbReference type="InterPro" id="IPR050109">
    <property type="entry name" value="HTH-type_TetR-like_transc_reg"/>
</dbReference>
<dbReference type="GO" id="GO:0000976">
    <property type="term" value="F:transcription cis-regulatory region binding"/>
    <property type="evidence" value="ECO:0007669"/>
    <property type="project" value="TreeGrafter"/>
</dbReference>
<organism evidence="6 7">
    <name type="scientific">Kibdelosporangium phytohabitans</name>
    <dbReference type="NCBI Taxonomy" id="860235"/>
    <lineage>
        <taxon>Bacteria</taxon>
        <taxon>Bacillati</taxon>
        <taxon>Actinomycetota</taxon>
        <taxon>Actinomycetes</taxon>
        <taxon>Pseudonocardiales</taxon>
        <taxon>Pseudonocardiaceae</taxon>
        <taxon>Kibdelosporangium</taxon>
    </lineage>
</organism>
<feature type="domain" description="HTH tetR-type" evidence="5">
    <location>
        <begin position="2"/>
        <end position="62"/>
    </location>
</feature>
<evidence type="ECO:0000256" key="1">
    <source>
        <dbReference type="ARBA" id="ARBA00023015"/>
    </source>
</evidence>